<gene>
    <name evidence="3" type="ORF">LSAT_V11C100005990</name>
</gene>
<feature type="region of interest" description="Disordered" evidence="1">
    <location>
        <begin position="475"/>
        <end position="563"/>
    </location>
</feature>
<organism evidence="3 4">
    <name type="scientific">Lactuca sativa</name>
    <name type="common">Garden lettuce</name>
    <dbReference type="NCBI Taxonomy" id="4236"/>
    <lineage>
        <taxon>Eukaryota</taxon>
        <taxon>Viridiplantae</taxon>
        <taxon>Streptophyta</taxon>
        <taxon>Embryophyta</taxon>
        <taxon>Tracheophyta</taxon>
        <taxon>Spermatophyta</taxon>
        <taxon>Magnoliopsida</taxon>
        <taxon>eudicotyledons</taxon>
        <taxon>Gunneridae</taxon>
        <taxon>Pentapetalae</taxon>
        <taxon>asterids</taxon>
        <taxon>campanulids</taxon>
        <taxon>Asterales</taxon>
        <taxon>Asteraceae</taxon>
        <taxon>Cichorioideae</taxon>
        <taxon>Cichorieae</taxon>
        <taxon>Lactucinae</taxon>
        <taxon>Lactuca</taxon>
    </lineage>
</organism>
<dbReference type="PANTHER" id="PTHR31973:SF190">
    <property type="entry name" value="MULE TRANSPOSASE DOMAIN-CONTAINING PROTEIN"/>
    <property type="match status" value="1"/>
</dbReference>
<name>A0A9R1XT21_LACSA</name>
<dbReference type="InterPro" id="IPR058594">
    <property type="entry name" value="PB1-like_dom_pln"/>
</dbReference>
<feature type="domain" description="PB1-like" evidence="2">
    <location>
        <begin position="2"/>
        <end position="99"/>
    </location>
</feature>
<evidence type="ECO:0000256" key="1">
    <source>
        <dbReference type="SAM" id="MobiDB-lite"/>
    </source>
</evidence>
<proteinExistence type="predicted"/>
<evidence type="ECO:0000313" key="3">
    <source>
        <dbReference type="EMBL" id="KAJ0224484.1"/>
    </source>
</evidence>
<feature type="compositionally biased region" description="Basic and acidic residues" evidence="1">
    <location>
        <begin position="498"/>
        <end position="519"/>
    </location>
</feature>
<comment type="caution">
    <text evidence="3">The sequence shown here is derived from an EMBL/GenBank/DDBJ whole genome shotgun (WGS) entry which is preliminary data.</text>
</comment>
<reference evidence="3 4" key="1">
    <citation type="journal article" date="2017" name="Nat. Commun.">
        <title>Genome assembly with in vitro proximity ligation data and whole-genome triplication in lettuce.</title>
        <authorList>
            <person name="Reyes-Chin-Wo S."/>
            <person name="Wang Z."/>
            <person name="Yang X."/>
            <person name="Kozik A."/>
            <person name="Arikit S."/>
            <person name="Song C."/>
            <person name="Xia L."/>
            <person name="Froenicke L."/>
            <person name="Lavelle D.O."/>
            <person name="Truco M.J."/>
            <person name="Xia R."/>
            <person name="Zhu S."/>
            <person name="Xu C."/>
            <person name="Xu H."/>
            <person name="Xu X."/>
            <person name="Cox K."/>
            <person name="Korf I."/>
            <person name="Meyers B.C."/>
            <person name="Michelmore R.W."/>
        </authorList>
    </citation>
    <scope>NUCLEOTIDE SEQUENCE [LARGE SCALE GENOMIC DNA]</scope>
    <source>
        <strain evidence="4">cv. Salinas</strain>
        <tissue evidence="3">Seedlings</tissue>
    </source>
</reference>
<protein>
    <recommendedName>
        <fullName evidence="2">PB1-like domain-containing protein</fullName>
    </recommendedName>
</protein>
<dbReference type="AlphaFoldDB" id="A0A9R1XT21"/>
<dbReference type="PANTHER" id="PTHR31973">
    <property type="entry name" value="POLYPROTEIN, PUTATIVE-RELATED"/>
    <property type="match status" value="1"/>
</dbReference>
<dbReference type="EMBL" id="NBSK02000001">
    <property type="protein sequence ID" value="KAJ0224484.1"/>
    <property type="molecule type" value="Genomic_DNA"/>
</dbReference>
<sequence>MFTIELHHGGRFTKFPGISYIEGKLDHIDLVDMDEFSVHELDEVMLKLGYDVPPVIYYHYQLPNGDLEFGLRALGNDIDVLSLAQYIEHHKIIKVYTEHNETKLLTYFMSPRVKPRVIIEEIADDVPIATVGDQDVPNLELCLVRYETSEYNSNKRLRLVDGSQSCSKKLCLNLEHTATVGDQDAHVEIGNEGANISEQGATVGGQDAHVEIGNEGANISDQGAPVGDQDTEVHDQGANLGDQEVNTREFDTFDDQPFQFEDFDPFFDQYTCNDGNDQSMGVGAELGTGLGEVQFESEGVCEGLGEGGSEGSEEDSDFLEDEENYVSDIEVDMSRAGSDILLNNLCEVFNSKLIHGRNKPIISCLEYIRICNVKKVMSKAPGPLTPTASKLLERNREASVQYRARWNGTAKRWELNGIPCRHAIATIHEMADSGDKVGELYTYVNKVYWLQTWNEAYSYTVDPIKGRAMWPKSTCPFQLTPPPHHNQPGRPKTKRKRSADEKYDKQMQNHGAGEPEKLTRKFVSVRCGKCNNRGHNSRTCKGQGGNAGSNEGGNAGSSQGGNA</sequence>
<evidence type="ECO:0000259" key="2">
    <source>
        <dbReference type="Pfam" id="PF26130"/>
    </source>
</evidence>
<keyword evidence="4" id="KW-1185">Reference proteome</keyword>
<dbReference type="Proteomes" id="UP000235145">
    <property type="component" value="Unassembled WGS sequence"/>
</dbReference>
<evidence type="ECO:0000313" key="4">
    <source>
        <dbReference type="Proteomes" id="UP000235145"/>
    </source>
</evidence>
<dbReference type="Pfam" id="PF26130">
    <property type="entry name" value="PB1-like"/>
    <property type="match status" value="1"/>
</dbReference>
<accession>A0A9R1XT21</accession>
<feature type="compositionally biased region" description="Gly residues" evidence="1">
    <location>
        <begin position="542"/>
        <end position="563"/>
    </location>
</feature>